<proteinExistence type="predicted"/>
<evidence type="ECO:0000313" key="1">
    <source>
        <dbReference type="EMBL" id="JAP52431.1"/>
    </source>
</evidence>
<dbReference type="AlphaFoldDB" id="A0A0X3PKE9"/>
<organism evidence="1">
    <name type="scientific">Schistocephalus solidus</name>
    <name type="common">Tapeworm</name>
    <dbReference type="NCBI Taxonomy" id="70667"/>
    <lineage>
        <taxon>Eukaryota</taxon>
        <taxon>Metazoa</taxon>
        <taxon>Spiralia</taxon>
        <taxon>Lophotrochozoa</taxon>
        <taxon>Platyhelminthes</taxon>
        <taxon>Cestoda</taxon>
        <taxon>Eucestoda</taxon>
        <taxon>Diphyllobothriidea</taxon>
        <taxon>Diphyllobothriidae</taxon>
        <taxon>Schistocephalus</taxon>
    </lineage>
</organism>
<protein>
    <submittedName>
        <fullName evidence="1">Uncharacterized protein</fullName>
    </submittedName>
</protein>
<reference evidence="1" key="1">
    <citation type="submission" date="2016-01" db="EMBL/GenBank/DDBJ databases">
        <title>Reference transcriptome for the parasite Schistocephalus solidus: insights into the molecular evolution of parasitism.</title>
        <authorList>
            <person name="Hebert F.O."/>
            <person name="Grambauer S."/>
            <person name="Barber I."/>
            <person name="Landry C.R."/>
            <person name="Aubin-Horth N."/>
        </authorList>
    </citation>
    <scope>NUCLEOTIDE SEQUENCE</scope>
</reference>
<accession>A0A0X3PKE9</accession>
<sequence>MSPLQSILLGFPKSWQLSCRFRQRSPTPSPHRMPHRWHSTSRRTWSSKRSQLILTFSICVGRCAYAPRRWCERRRWASRATGHRAPPTATSLGRTGFAACSQSTGQFSRSVDEKYVSKWQKKTSYLEQTHLRDLPYSHAHQRL</sequence>
<name>A0A0X3PKE9_SCHSO</name>
<gene>
    <name evidence="1" type="ORF">TR99366</name>
</gene>
<dbReference type="EMBL" id="GEEE01010794">
    <property type="protein sequence ID" value="JAP52431.1"/>
    <property type="molecule type" value="Transcribed_RNA"/>
</dbReference>